<feature type="binding site" evidence="8">
    <location>
        <position position="79"/>
    </location>
    <ligand>
        <name>GTP</name>
        <dbReference type="ChEBI" id="CHEBI:37565"/>
    </ligand>
</feature>
<name>A0A0G3BLT2_9BURK</name>
<comment type="subunit">
    <text evidence="8">Monomer.</text>
</comment>
<proteinExistence type="inferred from homology"/>
<evidence type="ECO:0000256" key="7">
    <source>
        <dbReference type="ARBA" id="ARBA00023150"/>
    </source>
</evidence>
<evidence type="ECO:0000256" key="3">
    <source>
        <dbReference type="ARBA" id="ARBA00022723"/>
    </source>
</evidence>
<dbReference type="RefSeq" id="WP_047194706.1">
    <property type="nucleotide sequence ID" value="NZ_CP011371.1"/>
</dbReference>
<keyword evidence="1 8" id="KW-0963">Cytoplasm</keyword>
<keyword evidence="4 8" id="KW-0547">Nucleotide-binding</keyword>
<feature type="domain" description="MobA-like NTP transferase" evidence="9">
    <location>
        <begin position="17"/>
        <end position="168"/>
    </location>
</feature>
<dbReference type="Proteomes" id="UP000035352">
    <property type="component" value="Chromosome"/>
</dbReference>
<dbReference type="SUPFAM" id="SSF53448">
    <property type="entry name" value="Nucleotide-diphospho-sugar transferases"/>
    <property type="match status" value="1"/>
</dbReference>
<evidence type="ECO:0000313" key="10">
    <source>
        <dbReference type="EMBL" id="AKJ28953.1"/>
    </source>
</evidence>
<dbReference type="EC" id="2.7.7.77" evidence="8"/>
<keyword evidence="7 8" id="KW-0501">Molybdenum cofactor biosynthesis</keyword>
<dbReference type="EMBL" id="CP011371">
    <property type="protein sequence ID" value="AKJ28953.1"/>
    <property type="molecule type" value="Genomic_DNA"/>
</dbReference>
<dbReference type="CDD" id="cd02503">
    <property type="entry name" value="MobA"/>
    <property type="match status" value="1"/>
</dbReference>
<gene>
    <name evidence="8 10" type="primary">mobA</name>
    <name evidence="10" type="ORF">AAW51_2262</name>
</gene>
<comment type="function">
    <text evidence="8">Transfers a GMP moiety from GTP to Mo-molybdopterin (Mo-MPT) cofactor (Moco or molybdenum cofactor) to form Mo-molybdopterin guanine dinucleotide (Mo-MGD) cofactor.</text>
</comment>
<keyword evidence="3 8" id="KW-0479">Metal-binding</keyword>
<feature type="binding site" evidence="8">
    <location>
        <position position="109"/>
    </location>
    <ligand>
        <name>GTP</name>
        <dbReference type="ChEBI" id="CHEBI:37565"/>
    </ligand>
</feature>
<evidence type="ECO:0000256" key="5">
    <source>
        <dbReference type="ARBA" id="ARBA00022842"/>
    </source>
</evidence>
<dbReference type="KEGG" id="pbh:AAW51_2262"/>
<evidence type="ECO:0000256" key="1">
    <source>
        <dbReference type="ARBA" id="ARBA00022490"/>
    </source>
</evidence>
<evidence type="ECO:0000256" key="2">
    <source>
        <dbReference type="ARBA" id="ARBA00022679"/>
    </source>
</evidence>
<dbReference type="GO" id="GO:0005737">
    <property type="term" value="C:cytoplasm"/>
    <property type="evidence" value="ECO:0007669"/>
    <property type="project" value="UniProtKB-SubCell"/>
</dbReference>
<dbReference type="GO" id="GO:0061603">
    <property type="term" value="F:molybdenum cofactor guanylyltransferase activity"/>
    <property type="evidence" value="ECO:0007669"/>
    <property type="project" value="UniProtKB-EC"/>
</dbReference>
<dbReference type="AlphaFoldDB" id="A0A0G3BLT2"/>
<dbReference type="STRING" id="413882.AAW51_2262"/>
<organism evidence="10 11">
    <name type="scientific">Caldimonas brevitalea</name>
    <dbReference type="NCBI Taxonomy" id="413882"/>
    <lineage>
        <taxon>Bacteria</taxon>
        <taxon>Pseudomonadati</taxon>
        <taxon>Pseudomonadota</taxon>
        <taxon>Betaproteobacteria</taxon>
        <taxon>Burkholderiales</taxon>
        <taxon>Sphaerotilaceae</taxon>
        <taxon>Caldimonas</taxon>
    </lineage>
</organism>
<feature type="binding site" evidence="8">
    <location>
        <position position="109"/>
    </location>
    <ligand>
        <name>Mg(2+)</name>
        <dbReference type="ChEBI" id="CHEBI:18420"/>
    </ligand>
</feature>
<dbReference type="GO" id="GO:0046872">
    <property type="term" value="F:metal ion binding"/>
    <property type="evidence" value="ECO:0007669"/>
    <property type="project" value="UniProtKB-KW"/>
</dbReference>
<protein>
    <recommendedName>
        <fullName evidence="8">Molybdenum cofactor guanylyltransferase</fullName>
        <shortName evidence="8">MoCo guanylyltransferase</shortName>
        <ecNumber evidence="8">2.7.7.77</ecNumber>
    </recommendedName>
    <alternativeName>
        <fullName evidence="8">GTP:molybdopterin guanylyltransferase</fullName>
    </alternativeName>
    <alternativeName>
        <fullName evidence="8">Mo-MPT guanylyltransferase</fullName>
    </alternativeName>
    <alternativeName>
        <fullName evidence="8">Molybdopterin guanylyltransferase</fullName>
    </alternativeName>
    <alternativeName>
        <fullName evidence="8">Molybdopterin-guanine dinucleotide synthase</fullName>
        <shortName evidence="8">MGD synthase</shortName>
    </alternativeName>
</protein>
<evidence type="ECO:0000256" key="6">
    <source>
        <dbReference type="ARBA" id="ARBA00023134"/>
    </source>
</evidence>
<reference evidence="10 11" key="1">
    <citation type="submission" date="2015-05" db="EMBL/GenBank/DDBJ databases">
        <authorList>
            <person name="Tang B."/>
            <person name="Yu Y."/>
        </authorList>
    </citation>
    <scope>NUCLEOTIDE SEQUENCE [LARGE SCALE GENOMIC DNA]</scope>
    <source>
        <strain evidence="10 11">DSM 7029</strain>
    </source>
</reference>
<dbReference type="GO" id="GO:1902758">
    <property type="term" value="P:bis(molybdopterin guanine dinucleotide)molybdenum biosynthetic process"/>
    <property type="evidence" value="ECO:0007669"/>
    <property type="project" value="TreeGrafter"/>
</dbReference>
<dbReference type="GO" id="GO:0005525">
    <property type="term" value="F:GTP binding"/>
    <property type="evidence" value="ECO:0007669"/>
    <property type="project" value="UniProtKB-UniRule"/>
</dbReference>
<keyword evidence="6 8" id="KW-0342">GTP-binding</keyword>
<dbReference type="Gene3D" id="3.90.550.10">
    <property type="entry name" value="Spore Coat Polysaccharide Biosynthesis Protein SpsA, Chain A"/>
    <property type="match status" value="1"/>
</dbReference>
<dbReference type="NCBIfam" id="TIGR02665">
    <property type="entry name" value="molyb_mobA"/>
    <property type="match status" value="1"/>
</dbReference>
<comment type="similarity">
    <text evidence="8">Belongs to the MobA family.</text>
</comment>
<sequence>MSSAVQYPTPPVHEITGLVLAGGRGTRMGGVDKGLQPFRGEPLVAHALRRLAPQTTALMISANRSLPAYRGYGVPVHADALPDYPGPLAGLLSGLQHCRTPYLVSVPCDTPLFPLDLVARLADALGHAGADIAVARSGDRLQPVFCLLKTTLAGSLMRYLASGERRIAYWTAQHARVEVPFDPPSAFFNANTLEELQELERVHE</sequence>
<dbReference type="PATRIC" id="fig|413882.6.peg.2369"/>
<keyword evidence="2 8" id="KW-0808">Transferase</keyword>
<feature type="binding site" evidence="8">
    <location>
        <begin position="20"/>
        <end position="22"/>
    </location>
    <ligand>
        <name>GTP</name>
        <dbReference type="ChEBI" id="CHEBI:37565"/>
    </ligand>
</feature>
<evidence type="ECO:0000313" key="11">
    <source>
        <dbReference type="Proteomes" id="UP000035352"/>
    </source>
</evidence>
<dbReference type="HAMAP" id="MF_00316">
    <property type="entry name" value="MobA"/>
    <property type="match status" value="1"/>
</dbReference>
<dbReference type="Pfam" id="PF12804">
    <property type="entry name" value="NTP_transf_3"/>
    <property type="match status" value="1"/>
</dbReference>
<dbReference type="InterPro" id="IPR025877">
    <property type="entry name" value="MobA-like_NTP_Trfase"/>
</dbReference>
<comment type="domain">
    <text evidence="8">The N-terminal domain determines nucleotide recognition and specific binding, while the C-terminal domain determines the specific binding to the target protein.</text>
</comment>
<evidence type="ECO:0000256" key="4">
    <source>
        <dbReference type="ARBA" id="ARBA00022741"/>
    </source>
</evidence>
<comment type="subcellular location">
    <subcellularLocation>
        <location evidence="8">Cytoplasm</location>
    </subcellularLocation>
</comment>
<comment type="catalytic activity">
    <reaction evidence="8">
        <text>Mo-molybdopterin + GTP + H(+) = Mo-molybdopterin guanine dinucleotide + diphosphate</text>
        <dbReference type="Rhea" id="RHEA:34243"/>
        <dbReference type="ChEBI" id="CHEBI:15378"/>
        <dbReference type="ChEBI" id="CHEBI:33019"/>
        <dbReference type="ChEBI" id="CHEBI:37565"/>
        <dbReference type="ChEBI" id="CHEBI:71302"/>
        <dbReference type="ChEBI" id="CHEBI:71310"/>
        <dbReference type="EC" id="2.7.7.77"/>
    </reaction>
</comment>
<dbReference type="InterPro" id="IPR013482">
    <property type="entry name" value="Molybde_CF_guanTrfase"/>
</dbReference>
<dbReference type="InterPro" id="IPR029044">
    <property type="entry name" value="Nucleotide-diphossugar_trans"/>
</dbReference>
<keyword evidence="5 8" id="KW-0460">Magnesium</keyword>
<evidence type="ECO:0000256" key="8">
    <source>
        <dbReference type="HAMAP-Rule" id="MF_00316"/>
    </source>
</evidence>
<comment type="cofactor">
    <cofactor evidence="8">
        <name>Mg(2+)</name>
        <dbReference type="ChEBI" id="CHEBI:18420"/>
    </cofactor>
</comment>
<dbReference type="OrthoDB" id="9788394at2"/>
<feature type="binding site" evidence="8">
    <location>
        <position position="33"/>
    </location>
    <ligand>
        <name>GTP</name>
        <dbReference type="ChEBI" id="CHEBI:37565"/>
    </ligand>
</feature>
<comment type="caution">
    <text evidence="8">Lacks conserved residue(s) required for the propagation of feature annotation.</text>
</comment>
<keyword evidence="11" id="KW-1185">Reference proteome</keyword>
<dbReference type="PANTHER" id="PTHR19136">
    <property type="entry name" value="MOLYBDENUM COFACTOR GUANYLYLTRANSFERASE"/>
    <property type="match status" value="1"/>
</dbReference>
<evidence type="ECO:0000259" key="9">
    <source>
        <dbReference type="Pfam" id="PF12804"/>
    </source>
</evidence>
<accession>A0A0G3BLT2</accession>
<dbReference type="PANTHER" id="PTHR19136:SF81">
    <property type="entry name" value="MOLYBDENUM COFACTOR GUANYLYLTRANSFERASE"/>
    <property type="match status" value="1"/>
</dbReference>